<feature type="transmembrane region" description="Helical" evidence="5">
    <location>
        <begin position="142"/>
        <end position="159"/>
    </location>
</feature>
<keyword evidence="3 5" id="KW-1133">Transmembrane helix</keyword>
<keyword evidence="6" id="KW-0808">Transferase</keyword>
<dbReference type="HOGENOM" id="CLU_033734_1_0_1"/>
<feature type="transmembrane region" description="Helical" evidence="5">
    <location>
        <begin position="198"/>
        <end position="221"/>
    </location>
</feature>
<dbReference type="RefSeq" id="XP_006688020.1">
    <property type="nucleotide sequence ID" value="XM_006687957.1"/>
</dbReference>
<evidence type="ECO:0000256" key="3">
    <source>
        <dbReference type="ARBA" id="ARBA00022989"/>
    </source>
</evidence>
<keyword evidence="4 5" id="KW-0472">Membrane</keyword>
<evidence type="ECO:0000256" key="5">
    <source>
        <dbReference type="SAM" id="Phobius"/>
    </source>
</evidence>
<comment type="subcellular location">
    <subcellularLocation>
        <location evidence="1">Membrane</location>
        <topology evidence="1">Multi-pass membrane protein</topology>
    </subcellularLocation>
</comment>
<dbReference type="eggNOG" id="ENOG502RZDU">
    <property type="taxonomic scope" value="Eukaryota"/>
</dbReference>
<keyword evidence="7" id="KW-1185">Reference proteome</keyword>
<name>G3B9A5_CANTC</name>
<dbReference type="Pfam" id="PF04193">
    <property type="entry name" value="PQ-loop"/>
    <property type="match status" value="2"/>
</dbReference>
<keyword evidence="6" id="KW-0328">Glycosyltransferase</keyword>
<organism evidence="7">
    <name type="scientific">Candida tenuis (strain ATCC 10573 / BCRC 21748 / CBS 615 / JCM 9827 / NBRC 10315 / NRRL Y-1498 / VKM Y-70)</name>
    <name type="common">Yeast</name>
    <name type="synonym">Yamadazyma tenuis</name>
    <dbReference type="NCBI Taxonomy" id="590646"/>
    <lineage>
        <taxon>Eukaryota</taxon>
        <taxon>Fungi</taxon>
        <taxon>Dikarya</taxon>
        <taxon>Ascomycota</taxon>
        <taxon>Saccharomycotina</taxon>
        <taxon>Pichiomycetes</taxon>
        <taxon>Debaryomycetaceae</taxon>
        <taxon>Yamadazyma</taxon>
    </lineage>
</organism>
<dbReference type="PANTHER" id="PTHR16201">
    <property type="entry name" value="SEVEN TRANSMEMBRANE PROTEIN 1-RELATED"/>
    <property type="match status" value="1"/>
</dbReference>
<dbReference type="Gene3D" id="1.20.1280.290">
    <property type="match status" value="2"/>
</dbReference>
<evidence type="ECO:0000256" key="4">
    <source>
        <dbReference type="ARBA" id="ARBA00023136"/>
    </source>
</evidence>
<evidence type="ECO:0000313" key="6">
    <source>
        <dbReference type="EMBL" id="EGV61850.1"/>
    </source>
</evidence>
<sequence length="312" mass="34595">MSFEAFQLDKNTCEKYQGASVSNFVFSILITLGIFLSYVPQYHRIYAKRTSEGLSTKFLLLGSCSSIFTFTNIILISSTARSCCRAGALSTFNCINSQLNLVQIGLQCICAIMILVLVLVLTRDSIKQDKAEYRENAKVGKFVMAHFLASIVQIIVAFLSNDGVLVTIANLNGLMSTTLTVIKYVPQIYTTYRLKHPGTLSVGMMCIQTPGGALFTATLFFTKGSHWSSWISYFVAFILQGILLSMCLYFEYFRQGGLNADTLERLQVEQIMETNMREEENDAFDVGNVQSLAKMHTPASDEPTGDTSPLLG</sequence>
<accession>G3B9A5</accession>
<dbReference type="Proteomes" id="UP000000707">
    <property type="component" value="Unassembled WGS sequence"/>
</dbReference>
<dbReference type="InterPro" id="IPR051415">
    <property type="entry name" value="LAAT-1"/>
</dbReference>
<dbReference type="SMART" id="SM00679">
    <property type="entry name" value="CTNS"/>
    <property type="match status" value="2"/>
</dbReference>
<dbReference type="GO" id="GO:0016020">
    <property type="term" value="C:membrane"/>
    <property type="evidence" value="ECO:0007669"/>
    <property type="project" value="UniProtKB-SubCell"/>
</dbReference>
<gene>
    <name evidence="6" type="ORF">CANTEDRAFT_115299</name>
</gene>
<dbReference type="OrthoDB" id="19344at2759"/>
<dbReference type="AlphaFoldDB" id="G3B9A5"/>
<dbReference type="EMBL" id="GL996527">
    <property type="protein sequence ID" value="EGV61850.1"/>
    <property type="molecule type" value="Genomic_DNA"/>
</dbReference>
<feature type="transmembrane region" description="Helical" evidence="5">
    <location>
        <begin position="227"/>
        <end position="250"/>
    </location>
</feature>
<feature type="transmembrane region" description="Helical" evidence="5">
    <location>
        <begin position="20"/>
        <end position="38"/>
    </location>
</feature>
<dbReference type="PANTHER" id="PTHR16201:SF11">
    <property type="entry name" value="PQ-LOOP REPEAT-CONTAINING PROTEIN"/>
    <property type="match status" value="1"/>
</dbReference>
<reference evidence="6 7" key="1">
    <citation type="journal article" date="2011" name="Proc. Natl. Acad. Sci. U.S.A.">
        <title>Comparative genomics of xylose-fermenting fungi for enhanced biofuel production.</title>
        <authorList>
            <person name="Wohlbach D.J."/>
            <person name="Kuo A."/>
            <person name="Sato T.K."/>
            <person name="Potts K.M."/>
            <person name="Salamov A.A."/>
            <person name="LaButti K.M."/>
            <person name="Sun H."/>
            <person name="Clum A."/>
            <person name="Pangilinan J.L."/>
            <person name="Lindquist E.A."/>
            <person name="Lucas S."/>
            <person name="Lapidus A."/>
            <person name="Jin M."/>
            <person name="Gunawan C."/>
            <person name="Balan V."/>
            <person name="Dale B.E."/>
            <person name="Jeffries T.W."/>
            <person name="Zinkel R."/>
            <person name="Barry K.W."/>
            <person name="Grigoriev I.V."/>
            <person name="Gasch A.P."/>
        </authorList>
    </citation>
    <scope>NUCLEOTIDE SEQUENCE [LARGE SCALE GENOMIC DNA]</scope>
    <source>
        <strain evidence="7">ATCC 10573 / BCRC 21748 / CBS 615 / JCM 9827 / NBRC 10315 / NRRL Y-1498 / VKM Y-70</strain>
    </source>
</reference>
<keyword evidence="2 5" id="KW-0812">Transmembrane</keyword>
<feature type="transmembrane region" description="Helical" evidence="5">
    <location>
        <begin position="100"/>
        <end position="121"/>
    </location>
</feature>
<evidence type="ECO:0000313" key="7">
    <source>
        <dbReference type="Proteomes" id="UP000000707"/>
    </source>
</evidence>
<dbReference type="GO" id="GO:0016757">
    <property type="term" value="F:glycosyltransferase activity"/>
    <property type="evidence" value="ECO:0007669"/>
    <property type="project" value="UniProtKB-KW"/>
</dbReference>
<dbReference type="KEGG" id="cten:18247812"/>
<evidence type="ECO:0000256" key="1">
    <source>
        <dbReference type="ARBA" id="ARBA00004141"/>
    </source>
</evidence>
<protein>
    <submittedName>
        <fullName evidence="6">Mannosyltransferase</fullName>
    </submittedName>
</protein>
<feature type="transmembrane region" description="Helical" evidence="5">
    <location>
        <begin position="165"/>
        <end position="186"/>
    </location>
</feature>
<proteinExistence type="predicted"/>
<dbReference type="InterPro" id="IPR006603">
    <property type="entry name" value="PQ-loop_rpt"/>
</dbReference>
<dbReference type="GeneID" id="18247812"/>
<evidence type="ECO:0000256" key="2">
    <source>
        <dbReference type="ARBA" id="ARBA00022692"/>
    </source>
</evidence>
<feature type="transmembrane region" description="Helical" evidence="5">
    <location>
        <begin position="58"/>
        <end position="80"/>
    </location>
</feature>